<name>C2G357_SPHSI</name>
<evidence type="ECO:0000313" key="11">
    <source>
        <dbReference type="EMBL" id="EEI90426.1"/>
    </source>
</evidence>
<evidence type="ECO:0000259" key="9">
    <source>
        <dbReference type="Pfam" id="PF00924"/>
    </source>
</evidence>
<keyword evidence="5 7" id="KW-1133">Transmembrane helix</keyword>
<feature type="signal peptide" evidence="8">
    <location>
        <begin position="1"/>
        <end position="24"/>
    </location>
</feature>
<feature type="domain" description="Mechanosensitive ion channel MscS" evidence="9">
    <location>
        <begin position="604"/>
        <end position="670"/>
    </location>
</feature>
<dbReference type="InterPro" id="IPR023408">
    <property type="entry name" value="MscS_beta-dom_sf"/>
</dbReference>
<feature type="transmembrane region" description="Helical" evidence="7">
    <location>
        <begin position="474"/>
        <end position="494"/>
    </location>
</feature>
<evidence type="ECO:0000256" key="5">
    <source>
        <dbReference type="ARBA" id="ARBA00022989"/>
    </source>
</evidence>
<feature type="transmembrane region" description="Helical" evidence="7">
    <location>
        <begin position="514"/>
        <end position="534"/>
    </location>
</feature>
<dbReference type="Gene3D" id="3.30.70.100">
    <property type="match status" value="1"/>
</dbReference>
<dbReference type="Pfam" id="PF00924">
    <property type="entry name" value="MS_channel_2nd"/>
    <property type="match status" value="1"/>
</dbReference>
<dbReference type="AlphaFoldDB" id="C2G357"/>
<evidence type="ECO:0000259" key="10">
    <source>
        <dbReference type="Pfam" id="PF21088"/>
    </source>
</evidence>
<feature type="transmembrane region" description="Helical" evidence="7">
    <location>
        <begin position="336"/>
        <end position="352"/>
    </location>
</feature>
<feature type="transmembrane region" description="Helical" evidence="7">
    <location>
        <begin position="240"/>
        <end position="262"/>
    </location>
</feature>
<evidence type="ECO:0000256" key="3">
    <source>
        <dbReference type="ARBA" id="ARBA00022475"/>
    </source>
</evidence>
<dbReference type="SUPFAM" id="SSF50182">
    <property type="entry name" value="Sm-like ribonucleoproteins"/>
    <property type="match status" value="1"/>
</dbReference>
<dbReference type="PANTHER" id="PTHR30347">
    <property type="entry name" value="POTASSIUM CHANNEL RELATED"/>
    <property type="match status" value="1"/>
</dbReference>
<feature type="domain" description="Mechanosensitive ion channel transmembrane helices 2/3" evidence="10">
    <location>
        <begin position="563"/>
        <end position="603"/>
    </location>
</feature>
<accession>C2G357</accession>
<keyword evidence="4 7" id="KW-0812">Transmembrane</keyword>
<dbReference type="GO" id="GO:0008381">
    <property type="term" value="F:mechanosensitive monoatomic ion channel activity"/>
    <property type="evidence" value="ECO:0007669"/>
    <property type="project" value="UniProtKB-ARBA"/>
</dbReference>
<dbReference type="GO" id="GO:0005886">
    <property type="term" value="C:plasma membrane"/>
    <property type="evidence" value="ECO:0007669"/>
    <property type="project" value="UniProtKB-SubCell"/>
</dbReference>
<evidence type="ECO:0000256" key="1">
    <source>
        <dbReference type="ARBA" id="ARBA00004651"/>
    </source>
</evidence>
<keyword evidence="6 7" id="KW-0472">Membrane</keyword>
<keyword evidence="3" id="KW-1003">Cell membrane</keyword>
<dbReference type="InterPro" id="IPR011014">
    <property type="entry name" value="MscS_channel_TM-2"/>
</dbReference>
<dbReference type="Gene3D" id="1.10.287.1260">
    <property type="match status" value="1"/>
</dbReference>
<evidence type="ECO:0000313" key="12">
    <source>
        <dbReference type="Proteomes" id="UP000006241"/>
    </source>
</evidence>
<gene>
    <name evidence="11" type="ORF">HMPREF0765_4013</name>
</gene>
<feature type="transmembrane region" description="Helical" evidence="7">
    <location>
        <begin position="590"/>
        <end position="617"/>
    </location>
</feature>
<dbReference type="Pfam" id="PF21088">
    <property type="entry name" value="MS_channel_1st"/>
    <property type="match status" value="1"/>
</dbReference>
<dbReference type="SUPFAM" id="SSF82689">
    <property type="entry name" value="Mechanosensitive channel protein MscS (YggB), C-terminal domain"/>
    <property type="match status" value="1"/>
</dbReference>
<feature type="transmembrane region" description="Helical" evidence="7">
    <location>
        <begin position="358"/>
        <end position="376"/>
    </location>
</feature>
<sequence>MDNRAMKKLLIFLSFLLHIGSAYSQDSVSTSATVPDSLSDHLEALRTGMKNLNVEYITNIRAKEIAVVVSKIEDNYKKYAGISDSTSLDSLQKWHQDAAAEIVRLRSMEHTINNYNQGLTSTRDKFHELKRKYETILLANPLINNTLNHSEREVSAKMDSLHTIELKIKKMISESPAITADINEAITSYGVSDESETIKTKSSLWRAHTQGITKNDIVNSIKQNYASTRSLNLYVNHTDWGSRILLIVLTLAYIYWIFNIEFVSRKAVGERKRIAITNPWKLLRILGKGIIFLLTLLPLVKFITPTFLIQASQLVIMILFSLLLLDKLSKTQRKMLAFIFLFYSLVVIANLIVNDGLFLRGVCILFNLIALALVIYTKKKIRNPESPGYIGTFVYLLVIVLSILAIVSNTLGYVDLARSFSVACAVAFAQSFTLQFFTEMIRRDVRNQFKKDRIQNGFWSRFNEQRTIKVLSDILRLLCIIVAIIVFANNLQFIERLLNSSDLFFNKARKIGNLSFTIGNMGIAVLLLFVTNWLQKNISLLILGGENGKLNKDYNQKLTLFPLFRLAIILIGFFFAISALGMSLDKLTVVIGALSVGIGLGMQNIINNFVSGIILVFDKPFRVGDQIELADKKGRVKEIGIRASVLQTGDGADVIIPNGDLLSGRLVNWTLSQDYSRTSFTIQVDRRVDLAQATAWIIEAMERSTYCLRDLGTNVSVQDVSEDMIYLNLGCWINAAANAGPFRNDVLKVLYQKFEEQKLNFYSVSTAKTIINTK</sequence>
<dbReference type="InterPro" id="IPR010920">
    <property type="entry name" value="LSM_dom_sf"/>
</dbReference>
<feature type="chain" id="PRO_5002912431" evidence="8">
    <location>
        <begin position="25"/>
        <end position="774"/>
    </location>
</feature>
<dbReference type="Gene3D" id="2.30.30.60">
    <property type="match status" value="1"/>
</dbReference>
<comment type="subcellular location">
    <subcellularLocation>
        <location evidence="1">Cell membrane</location>
        <topology evidence="1">Multi-pass membrane protein</topology>
    </subcellularLocation>
</comment>
<comment type="caution">
    <text evidence="11">The sequence shown here is derived from an EMBL/GenBank/DDBJ whole genome shotgun (WGS) entry which is preliminary data.</text>
</comment>
<evidence type="ECO:0000256" key="6">
    <source>
        <dbReference type="ARBA" id="ARBA00023136"/>
    </source>
</evidence>
<reference evidence="11 12" key="1">
    <citation type="submission" date="2009-01" db="EMBL/GenBank/DDBJ databases">
        <authorList>
            <person name="Qin X."/>
            <person name="Bachman B."/>
            <person name="Battles P."/>
            <person name="Bell A."/>
            <person name="Bess C."/>
            <person name="Bickham C."/>
            <person name="Chaboub L."/>
            <person name="Chen D."/>
            <person name="Coyle M."/>
            <person name="Deiros D.R."/>
            <person name="Dinh H."/>
            <person name="Forbes L."/>
            <person name="Fowler G."/>
            <person name="Francisco L."/>
            <person name="Fu Q."/>
            <person name="Gubbala S."/>
            <person name="Hale W."/>
            <person name="Han Y."/>
            <person name="Hemphill L."/>
            <person name="Highlander S.K."/>
            <person name="Hirani K."/>
            <person name="Hogues M."/>
            <person name="Jackson L."/>
            <person name="Jakkamsetti A."/>
            <person name="Javaid M."/>
            <person name="Jiang H."/>
            <person name="Korchina V."/>
            <person name="Kovar C."/>
            <person name="Lara F."/>
            <person name="Lee S."/>
            <person name="Mata R."/>
            <person name="Mathew T."/>
            <person name="Moen C."/>
            <person name="Morales K."/>
            <person name="Munidasa M."/>
            <person name="Nazareth L."/>
            <person name="Ngo R."/>
            <person name="Nguyen L."/>
            <person name="Okwuonu G."/>
            <person name="Ongeri F."/>
            <person name="Patil S."/>
            <person name="Petrosino J."/>
            <person name="Pham C."/>
            <person name="Pham P."/>
            <person name="Pu L.-L."/>
            <person name="Puazo M."/>
            <person name="Raj R."/>
            <person name="Reid J."/>
            <person name="Rouhana J."/>
            <person name="Saada N."/>
            <person name="Shang Y."/>
            <person name="Simmons D."/>
            <person name="Thornton R."/>
            <person name="Warren J."/>
            <person name="Weissenberger G."/>
            <person name="Zhang J."/>
            <person name="Zhang L."/>
            <person name="Zhou C."/>
            <person name="Zhu D."/>
            <person name="Muzny D."/>
            <person name="Worley K."/>
            <person name="Gibbs R."/>
        </authorList>
    </citation>
    <scope>NUCLEOTIDE SEQUENCE [LARGE SCALE GENOMIC DNA]</scope>
    <source>
        <strain evidence="11 12">ATCC 33300</strain>
    </source>
</reference>
<organism evidence="11 12">
    <name type="scientific">Sphingobacterium spiritivorum ATCC 33300</name>
    <dbReference type="NCBI Taxonomy" id="525372"/>
    <lineage>
        <taxon>Bacteria</taxon>
        <taxon>Pseudomonadati</taxon>
        <taxon>Bacteroidota</taxon>
        <taxon>Sphingobacteriia</taxon>
        <taxon>Sphingobacteriales</taxon>
        <taxon>Sphingobacteriaceae</taxon>
        <taxon>Sphingobacterium</taxon>
    </lineage>
</organism>
<feature type="transmembrane region" description="Helical" evidence="7">
    <location>
        <begin position="282"/>
        <end position="300"/>
    </location>
</feature>
<proteinExistence type="inferred from homology"/>
<dbReference type="Proteomes" id="UP000006241">
    <property type="component" value="Unassembled WGS sequence"/>
</dbReference>
<protein>
    <submittedName>
        <fullName evidence="11">Transporter, small conductance mechanosensitive ion channel MscS family protein</fullName>
    </submittedName>
</protein>
<comment type="similarity">
    <text evidence="2">Belongs to the MscS (TC 1.A.23) family.</text>
</comment>
<evidence type="ECO:0000256" key="8">
    <source>
        <dbReference type="SAM" id="SignalP"/>
    </source>
</evidence>
<dbReference type="HOGENOM" id="CLU_017654_0_0_10"/>
<dbReference type="PANTHER" id="PTHR30347:SF1">
    <property type="entry name" value="MECHANOSENSITIVE CHANNEL MSCK"/>
    <property type="match status" value="1"/>
</dbReference>
<evidence type="ECO:0000256" key="4">
    <source>
        <dbReference type="ARBA" id="ARBA00022692"/>
    </source>
</evidence>
<dbReference type="InterPro" id="IPR049142">
    <property type="entry name" value="MS_channel_1st"/>
</dbReference>
<feature type="transmembrane region" description="Helical" evidence="7">
    <location>
        <begin position="388"/>
        <end position="408"/>
    </location>
</feature>
<feature type="transmembrane region" description="Helical" evidence="7">
    <location>
        <begin position="306"/>
        <end position="324"/>
    </location>
</feature>
<dbReference type="InterPro" id="IPR006685">
    <property type="entry name" value="MscS_channel_2nd"/>
</dbReference>
<feature type="transmembrane region" description="Helical" evidence="7">
    <location>
        <begin position="420"/>
        <end position="441"/>
    </location>
</feature>
<evidence type="ECO:0000256" key="7">
    <source>
        <dbReference type="SAM" id="Phobius"/>
    </source>
</evidence>
<dbReference type="SUPFAM" id="SSF82861">
    <property type="entry name" value="Mechanosensitive channel protein MscS (YggB), transmembrane region"/>
    <property type="match status" value="1"/>
</dbReference>
<dbReference type="InterPro" id="IPR052702">
    <property type="entry name" value="MscS-like_channel"/>
</dbReference>
<keyword evidence="8" id="KW-0732">Signal</keyword>
<evidence type="ECO:0000256" key="2">
    <source>
        <dbReference type="ARBA" id="ARBA00008017"/>
    </source>
</evidence>
<dbReference type="InterPro" id="IPR011066">
    <property type="entry name" value="MscS_channel_C_sf"/>
</dbReference>
<feature type="transmembrane region" description="Helical" evidence="7">
    <location>
        <begin position="563"/>
        <end position="584"/>
    </location>
</feature>
<dbReference type="EMBL" id="ACHB01000091">
    <property type="protein sequence ID" value="EEI90426.1"/>
    <property type="molecule type" value="Genomic_DNA"/>
</dbReference>